<dbReference type="Proteomes" id="UP000013781">
    <property type="component" value="Unassembled WGS sequence"/>
</dbReference>
<proteinExistence type="predicted"/>
<reference evidence="2 4" key="2">
    <citation type="submission" date="2013-03" db="EMBL/GenBank/DDBJ databases">
        <title>The Genome Sequence of Enterococcus moraviensis BAA-383 (PacBio/Illumina hybrid assembly).</title>
        <authorList>
            <consortium name="The Broad Institute Genomics Platform"/>
            <consortium name="The Broad Institute Genome Sequencing Center for Infectious Disease"/>
            <person name="Earl A."/>
            <person name="Russ C."/>
            <person name="Gilmore M."/>
            <person name="Surin D."/>
            <person name="Walker B."/>
            <person name="Young S."/>
            <person name="Zeng Q."/>
            <person name="Gargeya S."/>
            <person name="Fitzgerald M."/>
            <person name="Haas B."/>
            <person name="Abouelleil A."/>
            <person name="Allen A.W."/>
            <person name="Alvarado L."/>
            <person name="Arachchi H.M."/>
            <person name="Berlin A.M."/>
            <person name="Chapman S.B."/>
            <person name="Gainer-Dewar J."/>
            <person name="Goldberg J."/>
            <person name="Griggs A."/>
            <person name="Gujja S."/>
            <person name="Hansen M."/>
            <person name="Howarth C."/>
            <person name="Imamovic A."/>
            <person name="Ireland A."/>
            <person name="Larimer J."/>
            <person name="McCowan C."/>
            <person name="Murphy C."/>
            <person name="Pearson M."/>
            <person name="Poon T.W."/>
            <person name="Priest M."/>
            <person name="Roberts A."/>
            <person name="Saif S."/>
            <person name="Shea T."/>
            <person name="Sisk P."/>
            <person name="Sykes S."/>
            <person name="Wortman J."/>
            <person name="Nusbaum C."/>
            <person name="Birren B."/>
        </authorList>
    </citation>
    <scope>NUCLEOTIDE SEQUENCE [LARGE SCALE GENOMIC DNA]</scope>
    <source>
        <strain evidence="2 4">ATCC BAA-383</strain>
    </source>
</reference>
<evidence type="ECO:0000313" key="4">
    <source>
        <dbReference type="Proteomes" id="UP000014157"/>
    </source>
</evidence>
<comment type="caution">
    <text evidence="1">The sequence shown here is derived from an EMBL/GenBank/DDBJ whole genome shotgun (WGS) entry which is preliminary data.</text>
</comment>
<evidence type="ECO:0000313" key="1">
    <source>
        <dbReference type="EMBL" id="EOI06750.1"/>
    </source>
</evidence>
<reference evidence="1 3" key="1">
    <citation type="submission" date="2013-02" db="EMBL/GenBank/DDBJ databases">
        <title>The Genome Sequence of Enterococcus moraviensis BAA-383.</title>
        <authorList>
            <consortium name="The Broad Institute Genome Sequencing Platform"/>
            <consortium name="The Broad Institute Genome Sequencing Center for Infectious Disease"/>
            <person name="Earl A.M."/>
            <person name="Gilmore M.S."/>
            <person name="Lebreton F."/>
            <person name="Walker B."/>
            <person name="Young S.K."/>
            <person name="Zeng Q."/>
            <person name="Gargeya S."/>
            <person name="Fitzgerald M."/>
            <person name="Haas B."/>
            <person name="Abouelleil A."/>
            <person name="Alvarado L."/>
            <person name="Arachchi H.M."/>
            <person name="Berlin A.M."/>
            <person name="Chapman S.B."/>
            <person name="Dewar J."/>
            <person name="Goldberg J."/>
            <person name="Griggs A."/>
            <person name="Gujja S."/>
            <person name="Hansen M."/>
            <person name="Howarth C."/>
            <person name="Imamovic A."/>
            <person name="Larimer J."/>
            <person name="McCowan C."/>
            <person name="Murphy C."/>
            <person name="Neiman D."/>
            <person name="Pearson M."/>
            <person name="Priest M."/>
            <person name="Roberts A."/>
            <person name="Saif S."/>
            <person name="Shea T."/>
            <person name="Sisk P."/>
            <person name="Sykes S."/>
            <person name="Wortman J."/>
            <person name="Nusbaum C."/>
            <person name="Birren B."/>
        </authorList>
    </citation>
    <scope>NUCLEOTIDE SEQUENCE [LARGE SCALE GENOMIC DNA]</scope>
    <source>
        <strain evidence="1 3">ATCC BAA-383</strain>
    </source>
</reference>
<name>R2RCJ7_9ENTE</name>
<dbReference type="HOGENOM" id="CLU_3403413_0_0_9"/>
<dbReference type="EMBL" id="AJAS01000002">
    <property type="protein sequence ID" value="EOI06750.1"/>
    <property type="molecule type" value="Genomic_DNA"/>
</dbReference>
<dbReference type="EMBL" id="ASWB01000004">
    <property type="protein sequence ID" value="EOT65087.1"/>
    <property type="molecule type" value="Genomic_DNA"/>
</dbReference>
<accession>R2RCJ7</accession>
<sequence>MKQLLAIMKFGEVIHARSRLGKNAISLGAA</sequence>
<evidence type="ECO:0000313" key="3">
    <source>
        <dbReference type="Proteomes" id="UP000013781"/>
    </source>
</evidence>
<protein>
    <submittedName>
        <fullName evidence="1">Uncharacterized protein</fullName>
    </submittedName>
</protein>
<evidence type="ECO:0000313" key="2">
    <source>
        <dbReference type="EMBL" id="EOT65087.1"/>
    </source>
</evidence>
<dbReference type="Proteomes" id="UP000014157">
    <property type="component" value="Unassembled WGS sequence"/>
</dbReference>
<gene>
    <name evidence="2" type="ORF">I586_02821</name>
    <name evidence="1" type="ORF">UAY_00092</name>
</gene>
<dbReference type="AlphaFoldDB" id="R2RCJ7"/>
<keyword evidence="4" id="KW-1185">Reference proteome</keyword>
<organism evidence="1 3">
    <name type="scientific">Enterococcus moraviensis ATCC BAA-383</name>
    <dbReference type="NCBI Taxonomy" id="1158609"/>
    <lineage>
        <taxon>Bacteria</taxon>
        <taxon>Bacillati</taxon>
        <taxon>Bacillota</taxon>
        <taxon>Bacilli</taxon>
        <taxon>Lactobacillales</taxon>
        <taxon>Enterococcaceae</taxon>
        <taxon>Enterococcus</taxon>
    </lineage>
</organism>